<accession>A0A8T0HWV3</accession>
<evidence type="ECO:0000313" key="3">
    <source>
        <dbReference type="Proteomes" id="UP000822688"/>
    </source>
</evidence>
<sequence length="58" mass="6313">MVKFVFWSLGCGWRGVEGVGGGQDVRWGEYGRWVELELSGVSGEVVKGYCGKLSWGGD</sequence>
<keyword evidence="1" id="KW-0732">Signal</keyword>
<dbReference type="EMBL" id="CM026426">
    <property type="protein sequence ID" value="KAG0574878.1"/>
    <property type="molecule type" value="Genomic_DNA"/>
</dbReference>
<reference evidence="2" key="1">
    <citation type="submission" date="2020-06" db="EMBL/GenBank/DDBJ databases">
        <title>WGS assembly of Ceratodon purpureus strain R40.</title>
        <authorList>
            <person name="Carey S.B."/>
            <person name="Jenkins J."/>
            <person name="Shu S."/>
            <person name="Lovell J.T."/>
            <person name="Sreedasyam A."/>
            <person name="Maumus F."/>
            <person name="Tiley G.P."/>
            <person name="Fernandez-Pozo N."/>
            <person name="Barry K."/>
            <person name="Chen C."/>
            <person name="Wang M."/>
            <person name="Lipzen A."/>
            <person name="Daum C."/>
            <person name="Saski C.A."/>
            <person name="Payton A.C."/>
            <person name="Mcbreen J.C."/>
            <person name="Conrad R.E."/>
            <person name="Kollar L.M."/>
            <person name="Olsson S."/>
            <person name="Huttunen S."/>
            <person name="Landis J.B."/>
            <person name="Wickett N.J."/>
            <person name="Johnson M.G."/>
            <person name="Rensing S.A."/>
            <person name="Grimwood J."/>
            <person name="Schmutz J."/>
            <person name="Mcdaniel S.F."/>
        </authorList>
    </citation>
    <scope>NUCLEOTIDE SEQUENCE</scope>
    <source>
        <strain evidence="2">R40</strain>
    </source>
</reference>
<evidence type="ECO:0000313" key="2">
    <source>
        <dbReference type="EMBL" id="KAG0574878.1"/>
    </source>
</evidence>
<name>A0A8T0HWV3_CERPU</name>
<keyword evidence="3" id="KW-1185">Reference proteome</keyword>
<organism evidence="2 3">
    <name type="scientific">Ceratodon purpureus</name>
    <name type="common">Fire moss</name>
    <name type="synonym">Dicranum purpureum</name>
    <dbReference type="NCBI Taxonomy" id="3225"/>
    <lineage>
        <taxon>Eukaryota</taxon>
        <taxon>Viridiplantae</taxon>
        <taxon>Streptophyta</taxon>
        <taxon>Embryophyta</taxon>
        <taxon>Bryophyta</taxon>
        <taxon>Bryophytina</taxon>
        <taxon>Bryopsida</taxon>
        <taxon>Dicranidae</taxon>
        <taxon>Pseudoditrichales</taxon>
        <taxon>Ditrichaceae</taxon>
        <taxon>Ceratodon</taxon>
    </lineage>
</organism>
<evidence type="ECO:0000256" key="1">
    <source>
        <dbReference type="SAM" id="SignalP"/>
    </source>
</evidence>
<feature type="signal peptide" evidence="1">
    <location>
        <begin position="1"/>
        <end position="18"/>
    </location>
</feature>
<feature type="chain" id="PRO_5035786402" evidence="1">
    <location>
        <begin position="19"/>
        <end position="58"/>
    </location>
</feature>
<protein>
    <submittedName>
        <fullName evidence="2">Uncharacterized protein</fullName>
    </submittedName>
</protein>
<comment type="caution">
    <text evidence="2">The sequence shown here is derived from an EMBL/GenBank/DDBJ whole genome shotgun (WGS) entry which is preliminary data.</text>
</comment>
<dbReference type="AlphaFoldDB" id="A0A8T0HWV3"/>
<proteinExistence type="predicted"/>
<dbReference type="Proteomes" id="UP000822688">
    <property type="component" value="Chromosome V"/>
</dbReference>
<gene>
    <name evidence="2" type="ORF">KC19_VG299500</name>
</gene>